<feature type="domain" description="Nudix hydrolase" evidence="5">
    <location>
        <begin position="4"/>
        <end position="126"/>
    </location>
</feature>
<dbReference type="GO" id="GO:0005737">
    <property type="term" value="C:cytoplasm"/>
    <property type="evidence" value="ECO:0007669"/>
    <property type="project" value="TreeGrafter"/>
</dbReference>
<name>A0A517Y3D9_9BACT</name>
<evidence type="ECO:0000256" key="1">
    <source>
        <dbReference type="ARBA" id="ARBA00001946"/>
    </source>
</evidence>
<dbReference type="EMBL" id="CP036273">
    <property type="protein sequence ID" value="QDU24257.1"/>
    <property type="molecule type" value="Genomic_DNA"/>
</dbReference>
<evidence type="ECO:0000256" key="4">
    <source>
        <dbReference type="ARBA" id="ARBA00022842"/>
    </source>
</evidence>
<dbReference type="RefSeq" id="WP_145244426.1">
    <property type="nucleotide sequence ID" value="NZ_CP036273.1"/>
</dbReference>
<proteinExistence type="predicted"/>
<dbReference type="InterPro" id="IPR047198">
    <property type="entry name" value="DDP-like_NUDIX"/>
</dbReference>
<dbReference type="PANTHER" id="PTHR12629:SF0">
    <property type="entry name" value="DIPHOSPHOINOSITOL-POLYPHOSPHATE DIPHOSPHATASE"/>
    <property type="match status" value="1"/>
</dbReference>
<dbReference type="OrthoDB" id="276477at2"/>
<dbReference type="Gene3D" id="3.90.79.10">
    <property type="entry name" value="Nucleoside Triphosphate Pyrophosphohydrolase"/>
    <property type="match status" value="1"/>
</dbReference>
<gene>
    <name evidence="6" type="ORF">ETAA1_62710</name>
</gene>
<dbReference type="GO" id="GO:0046872">
    <property type="term" value="F:metal ion binding"/>
    <property type="evidence" value="ECO:0007669"/>
    <property type="project" value="UniProtKB-KW"/>
</dbReference>
<keyword evidence="3" id="KW-0378">Hydrolase</keyword>
<dbReference type="AlphaFoldDB" id="A0A517Y3D9"/>
<protein>
    <submittedName>
        <fullName evidence="6">NUDIX domain protein</fullName>
    </submittedName>
</protein>
<comment type="cofactor">
    <cofactor evidence="1">
        <name>Mg(2+)</name>
        <dbReference type="ChEBI" id="CHEBI:18420"/>
    </cofactor>
</comment>
<dbReference type="PANTHER" id="PTHR12629">
    <property type="entry name" value="DIPHOSPHOINOSITOL POLYPHOSPHATE PHOSPHOHYDROLASE"/>
    <property type="match status" value="1"/>
</dbReference>
<evidence type="ECO:0000313" key="6">
    <source>
        <dbReference type="EMBL" id="QDU24257.1"/>
    </source>
</evidence>
<keyword evidence="7" id="KW-1185">Reference proteome</keyword>
<dbReference type="CDD" id="cd04666">
    <property type="entry name" value="NUDIX_DIPP2_like_Nudt4"/>
    <property type="match status" value="1"/>
</dbReference>
<reference evidence="6 7" key="1">
    <citation type="submission" date="2019-02" db="EMBL/GenBank/DDBJ databases">
        <title>Deep-cultivation of Planctomycetes and their phenomic and genomic characterization uncovers novel biology.</title>
        <authorList>
            <person name="Wiegand S."/>
            <person name="Jogler M."/>
            <person name="Boedeker C."/>
            <person name="Pinto D."/>
            <person name="Vollmers J."/>
            <person name="Rivas-Marin E."/>
            <person name="Kohn T."/>
            <person name="Peeters S.H."/>
            <person name="Heuer A."/>
            <person name="Rast P."/>
            <person name="Oberbeckmann S."/>
            <person name="Bunk B."/>
            <person name="Jeske O."/>
            <person name="Meyerdierks A."/>
            <person name="Storesund J.E."/>
            <person name="Kallscheuer N."/>
            <person name="Luecker S."/>
            <person name="Lage O.M."/>
            <person name="Pohl T."/>
            <person name="Merkel B.J."/>
            <person name="Hornburger P."/>
            <person name="Mueller R.-W."/>
            <person name="Bruemmer F."/>
            <person name="Labrenz M."/>
            <person name="Spormann A.M."/>
            <person name="Op den Camp H."/>
            <person name="Overmann J."/>
            <person name="Amann R."/>
            <person name="Jetten M.S.M."/>
            <person name="Mascher T."/>
            <person name="Medema M.H."/>
            <person name="Devos D.P."/>
            <person name="Kaster A.-K."/>
            <person name="Ovreas L."/>
            <person name="Rohde M."/>
            <person name="Galperin M.Y."/>
            <person name="Jogler C."/>
        </authorList>
    </citation>
    <scope>NUCLEOTIDE SEQUENCE [LARGE SCALE GENOMIC DNA]</scope>
    <source>
        <strain evidence="6 7">ETA_A1</strain>
    </source>
</reference>
<keyword evidence="2" id="KW-0479">Metal-binding</keyword>
<dbReference type="InterPro" id="IPR000086">
    <property type="entry name" value="NUDIX_hydrolase_dom"/>
</dbReference>
<sequence length="137" mass="15125">MSDPVRQSAVLAVSDDRVCLVTARSGRRWVIPKGQIDPGHTAGEAALIEAWEEAGLAGTLDGEPVGSFVYEKLGRAHHVLVYRMTVTAVHDRYPEMGSRQRAWVTVDEAIDRVDEPGLRDLLRRLFEAPHPDQLSVG</sequence>
<evidence type="ECO:0000313" key="7">
    <source>
        <dbReference type="Proteomes" id="UP000319576"/>
    </source>
</evidence>
<dbReference type="Pfam" id="PF00293">
    <property type="entry name" value="NUDIX"/>
    <property type="match status" value="1"/>
</dbReference>
<evidence type="ECO:0000256" key="3">
    <source>
        <dbReference type="ARBA" id="ARBA00022801"/>
    </source>
</evidence>
<evidence type="ECO:0000256" key="2">
    <source>
        <dbReference type="ARBA" id="ARBA00022723"/>
    </source>
</evidence>
<accession>A0A517Y3D9</accession>
<evidence type="ECO:0000259" key="5">
    <source>
        <dbReference type="PROSITE" id="PS51462"/>
    </source>
</evidence>
<dbReference type="GO" id="GO:0016462">
    <property type="term" value="F:pyrophosphatase activity"/>
    <property type="evidence" value="ECO:0007669"/>
    <property type="project" value="InterPro"/>
</dbReference>
<dbReference type="KEGG" id="uli:ETAA1_62710"/>
<dbReference type="SUPFAM" id="SSF55811">
    <property type="entry name" value="Nudix"/>
    <property type="match status" value="1"/>
</dbReference>
<keyword evidence="4" id="KW-0460">Magnesium</keyword>
<dbReference type="Proteomes" id="UP000319576">
    <property type="component" value="Chromosome"/>
</dbReference>
<dbReference type="PROSITE" id="PS51462">
    <property type="entry name" value="NUDIX"/>
    <property type="match status" value="1"/>
</dbReference>
<organism evidence="6 7">
    <name type="scientific">Urbifossiella limnaea</name>
    <dbReference type="NCBI Taxonomy" id="2528023"/>
    <lineage>
        <taxon>Bacteria</taxon>
        <taxon>Pseudomonadati</taxon>
        <taxon>Planctomycetota</taxon>
        <taxon>Planctomycetia</taxon>
        <taxon>Gemmatales</taxon>
        <taxon>Gemmataceae</taxon>
        <taxon>Urbifossiella</taxon>
    </lineage>
</organism>
<dbReference type="InterPro" id="IPR015797">
    <property type="entry name" value="NUDIX_hydrolase-like_dom_sf"/>
</dbReference>